<dbReference type="Gene3D" id="1.10.510.10">
    <property type="entry name" value="Transferase(Phosphotransferase) domain 1"/>
    <property type="match status" value="1"/>
</dbReference>
<sequence length="347" mass="40418">MIVHFKGEEFMSFKHYSCLKGIQRNRKKKICDICNKIEIEIVSSGNEIIDNFIKNTLSNHGEMFEFVPYDKFKDLEFIAEGGFSKIYKATWTDEINYNELNEIKIFQSYSTLKHYARNNINTYFGITQNPTTQNFMIITKYYETGDLAHWIKNDFFNIDWENKLRILSSMIHGLYNIHDVNIIHKDYHSGNIFMTESKLPITGDLGLSKSTMKFTKRPKATEIYEKIGIIWSNESLNGNSTKIIKSSDIGPIATNHSGAYYKSRPLSAMISSVESTRNLRSQRIVSETVKRKFDDNLINDKIIKKFKLFPNESNDYLTKEFGFDIDNTNSNKSKKSDYKSKEINFDI</sequence>
<evidence type="ECO:0000259" key="3">
    <source>
        <dbReference type="PROSITE" id="PS50011"/>
    </source>
</evidence>
<evidence type="ECO:0000313" key="4">
    <source>
        <dbReference type="EMBL" id="GES93061.1"/>
    </source>
</evidence>
<dbReference type="SMART" id="SM00220">
    <property type="entry name" value="S_TKc"/>
    <property type="match status" value="1"/>
</dbReference>
<reference evidence="4" key="1">
    <citation type="submission" date="2019-10" db="EMBL/GenBank/DDBJ databases">
        <title>Conservation and host-specific expression of non-tandemly repeated heterogenous ribosome RNA gene in arbuscular mycorrhizal fungi.</title>
        <authorList>
            <person name="Maeda T."/>
            <person name="Kobayashi Y."/>
            <person name="Nakagawa T."/>
            <person name="Ezawa T."/>
            <person name="Yamaguchi K."/>
            <person name="Bino T."/>
            <person name="Nishimoto Y."/>
            <person name="Shigenobu S."/>
            <person name="Kawaguchi M."/>
        </authorList>
    </citation>
    <scope>NUCLEOTIDE SEQUENCE</scope>
    <source>
        <strain evidence="4">HR1</strain>
    </source>
</reference>
<gene>
    <name evidence="4" type="ORF">RCL2_001981700</name>
</gene>
<accession>A0A8H3LVV7</accession>
<dbReference type="PROSITE" id="PS50011">
    <property type="entry name" value="PROTEIN_KINASE_DOM"/>
    <property type="match status" value="1"/>
</dbReference>
<keyword evidence="4" id="KW-0418">Kinase</keyword>
<protein>
    <submittedName>
        <fullName evidence="4">Kinase-like domain-containing protein</fullName>
    </submittedName>
</protein>
<evidence type="ECO:0000256" key="2">
    <source>
        <dbReference type="ARBA" id="ARBA00022840"/>
    </source>
</evidence>
<dbReference type="PANTHER" id="PTHR27001:SF931">
    <property type="entry name" value="OS11G0664100 PROTEIN"/>
    <property type="match status" value="1"/>
</dbReference>
<dbReference type="GO" id="GO:0004672">
    <property type="term" value="F:protein kinase activity"/>
    <property type="evidence" value="ECO:0007669"/>
    <property type="project" value="InterPro"/>
</dbReference>
<dbReference type="AlphaFoldDB" id="A0A8H3LVV7"/>
<keyword evidence="2" id="KW-0067">ATP-binding</keyword>
<keyword evidence="1" id="KW-0547">Nucleotide-binding</keyword>
<evidence type="ECO:0000313" key="5">
    <source>
        <dbReference type="Proteomes" id="UP000615446"/>
    </source>
</evidence>
<dbReference type="InterPro" id="IPR011009">
    <property type="entry name" value="Kinase-like_dom_sf"/>
</dbReference>
<dbReference type="InterPro" id="IPR001245">
    <property type="entry name" value="Ser-Thr/Tyr_kinase_cat_dom"/>
</dbReference>
<keyword evidence="4" id="KW-0808">Transferase</keyword>
<dbReference type="Proteomes" id="UP000615446">
    <property type="component" value="Unassembled WGS sequence"/>
</dbReference>
<name>A0A8H3LVV7_9GLOM</name>
<proteinExistence type="predicted"/>
<organism evidence="4 5">
    <name type="scientific">Rhizophagus clarus</name>
    <dbReference type="NCBI Taxonomy" id="94130"/>
    <lineage>
        <taxon>Eukaryota</taxon>
        <taxon>Fungi</taxon>
        <taxon>Fungi incertae sedis</taxon>
        <taxon>Mucoromycota</taxon>
        <taxon>Glomeromycotina</taxon>
        <taxon>Glomeromycetes</taxon>
        <taxon>Glomerales</taxon>
        <taxon>Glomeraceae</taxon>
        <taxon>Rhizophagus</taxon>
    </lineage>
</organism>
<dbReference type="OrthoDB" id="2442386at2759"/>
<dbReference type="PANTHER" id="PTHR27001">
    <property type="entry name" value="OS01G0253100 PROTEIN"/>
    <property type="match status" value="1"/>
</dbReference>
<evidence type="ECO:0000256" key="1">
    <source>
        <dbReference type="ARBA" id="ARBA00022741"/>
    </source>
</evidence>
<dbReference type="InterPro" id="IPR000719">
    <property type="entry name" value="Prot_kinase_dom"/>
</dbReference>
<comment type="caution">
    <text evidence="4">The sequence shown here is derived from an EMBL/GenBank/DDBJ whole genome shotgun (WGS) entry which is preliminary data.</text>
</comment>
<dbReference type="EMBL" id="BLAL01000218">
    <property type="protein sequence ID" value="GES93061.1"/>
    <property type="molecule type" value="Genomic_DNA"/>
</dbReference>
<dbReference type="GO" id="GO:0005886">
    <property type="term" value="C:plasma membrane"/>
    <property type="evidence" value="ECO:0007669"/>
    <property type="project" value="TreeGrafter"/>
</dbReference>
<dbReference type="GO" id="GO:0005524">
    <property type="term" value="F:ATP binding"/>
    <property type="evidence" value="ECO:0007669"/>
    <property type="project" value="UniProtKB-KW"/>
</dbReference>
<dbReference type="Pfam" id="PF07714">
    <property type="entry name" value="PK_Tyr_Ser-Thr"/>
    <property type="match status" value="1"/>
</dbReference>
<dbReference type="SUPFAM" id="SSF56112">
    <property type="entry name" value="Protein kinase-like (PK-like)"/>
    <property type="match status" value="1"/>
</dbReference>
<feature type="domain" description="Protein kinase" evidence="3">
    <location>
        <begin position="72"/>
        <end position="345"/>
    </location>
</feature>